<dbReference type="STRING" id="97331.A0A436ZN48"/>
<organism evidence="2 3">
    <name type="scientific">Arthrobotrys flagrans</name>
    <name type="common">Nematode-trapping fungus</name>
    <name type="synonym">Trichothecium flagrans</name>
    <dbReference type="NCBI Taxonomy" id="97331"/>
    <lineage>
        <taxon>Eukaryota</taxon>
        <taxon>Fungi</taxon>
        <taxon>Dikarya</taxon>
        <taxon>Ascomycota</taxon>
        <taxon>Pezizomycotina</taxon>
        <taxon>Orbiliomycetes</taxon>
        <taxon>Orbiliales</taxon>
        <taxon>Orbiliaceae</taxon>
        <taxon>Arthrobotrys</taxon>
    </lineage>
</organism>
<evidence type="ECO:0000259" key="1">
    <source>
        <dbReference type="PROSITE" id="PS50800"/>
    </source>
</evidence>
<keyword evidence="3" id="KW-1185">Reference proteome</keyword>
<dbReference type="CDD" id="cd16963">
    <property type="entry name" value="CCE1"/>
    <property type="match status" value="1"/>
</dbReference>
<dbReference type="Proteomes" id="UP000283090">
    <property type="component" value="Unassembled WGS sequence"/>
</dbReference>
<dbReference type="InterPro" id="IPR015242">
    <property type="entry name" value="Ydc2_cat"/>
</dbReference>
<protein>
    <recommendedName>
        <fullName evidence="1">SAP domain-containing protein</fullName>
    </recommendedName>
</protein>
<dbReference type="PANTHER" id="PTHR28072:SF1">
    <property type="entry name" value="CRUCIFORM CUTTING ENDONUCLEASE 1, MITOCHONDRIAL-RELATED"/>
    <property type="match status" value="1"/>
</dbReference>
<proteinExistence type="predicted"/>
<dbReference type="VEuPathDB" id="FungiDB:DFL_008201"/>
<evidence type="ECO:0000313" key="2">
    <source>
        <dbReference type="EMBL" id="RVD80300.1"/>
    </source>
</evidence>
<name>A0A436ZN48_ARTFL</name>
<dbReference type="InterPro" id="IPR036397">
    <property type="entry name" value="RNaseH_sf"/>
</dbReference>
<dbReference type="GeneID" id="93590512"/>
<dbReference type="GO" id="GO:0004520">
    <property type="term" value="F:DNA endonuclease activity"/>
    <property type="evidence" value="ECO:0007669"/>
    <property type="project" value="TreeGrafter"/>
</dbReference>
<dbReference type="InterPro" id="IPR039197">
    <property type="entry name" value="Mrs1/Cce1"/>
</dbReference>
<comment type="caution">
    <text evidence="2">The sequence shown here is derived from an EMBL/GenBank/DDBJ whole genome shotgun (WGS) entry which is preliminary data.</text>
</comment>
<reference evidence="2 3" key="1">
    <citation type="submission" date="2019-01" db="EMBL/GenBank/DDBJ databases">
        <title>Intercellular communication is required for trap formation in the nematode-trapping fungus Duddingtonia flagrans.</title>
        <authorList>
            <person name="Youssar L."/>
            <person name="Wernet V."/>
            <person name="Hensel N."/>
            <person name="Hildebrandt H.-G."/>
            <person name="Fischer R."/>
        </authorList>
    </citation>
    <scope>NUCLEOTIDE SEQUENCE [LARGE SCALE GENOMIC DNA]</scope>
    <source>
        <strain evidence="2 3">CBS H-5679</strain>
    </source>
</reference>
<dbReference type="PROSITE" id="PS50800">
    <property type="entry name" value="SAP"/>
    <property type="match status" value="1"/>
</dbReference>
<gene>
    <name evidence="2" type="ORF">DFL_008201</name>
</gene>
<dbReference type="PANTHER" id="PTHR28072">
    <property type="entry name" value="CRUCIFORM CUTTING ENDONUCLEASE 1, MITOCHONDRIAL-RELATED"/>
    <property type="match status" value="1"/>
</dbReference>
<dbReference type="GO" id="GO:0000403">
    <property type="term" value="F:Y-form DNA binding"/>
    <property type="evidence" value="ECO:0007669"/>
    <property type="project" value="TreeGrafter"/>
</dbReference>
<dbReference type="OrthoDB" id="5552842at2759"/>
<dbReference type="EMBL" id="SAEB01000012">
    <property type="protein sequence ID" value="RVD80300.1"/>
    <property type="molecule type" value="Genomic_DNA"/>
</dbReference>
<dbReference type="GO" id="GO:0070336">
    <property type="term" value="F:flap-structured DNA binding"/>
    <property type="evidence" value="ECO:0007669"/>
    <property type="project" value="TreeGrafter"/>
</dbReference>
<dbReference type="SUPFAM" id="SSF53098">
    <property type="entry name" value="Ribonuclease H-like"/>
    <property type="match status" value="1"/>
</dbReference>
<evidence type="ECO:0000313" key="3">
    <source>
        <dbReference type="Proteomes" id="UP000283090"/>
    </source>
</evidence>
<accession>A0A436ZN48</accession>
<dbReference type="RefSeq" id="XP_067485844.1">
    <property type="nucleotide sequence ID" value="XM_067637902.1"/>
</dbReference>
<dbReference type="InterPro" id="IPR012337">
    <property type="entry name" value="RNaseH-like_sf"/>
</dbReference>
<dbReference type="AlphaFoldDB" id="A0A436ZN48"/>
<dbReference type="GO" id="GO:0000402">
    <property type="term" value="F:crossed form four-way junction DNA binding"/>
    <property type="evidence" value="ECO:0007669"/>
    <property type="project" value="TreeGrafter"/>
</dbReference>
<dbReference type="Pfam" id="PF09159">
    <property type="entry name" value="Ydc2-catalyt"/>
    <property type="match status" value="1"/>
</dbReference>
<dbReference type="GO" id="GO:0005739">
    <property type="term" value="C:mitochondrion"/>
    <property type="evidence" value="ECO:0007669"/>
    <property type="project" value="TreeGrafter"/>
</dbReference>
<dbReference type="Gene3D" id="3.30.420.10">
    <property type="entry name" value="Ribonuclease H-like superfamily/Ribonuclease H"/>
    <property type="match status" value="1"/>
</dbReference>
<dbReference type="InterPro" id="IPR003034">
    <property type="entry name" value="SAP_dom"/>
</dbReference>
<sequence length="308" mass="34284">MLLRLSQLRNAELKDILQRCGWPVSGTKAVMTNEIQAQLHRSKLMTFRRSSSGVLEPAVNQPDEHRILSLDMGIKNMAVCLLKVPRQELFSGEPVIPEILSWQRFSLFDHHNNLNHNCEDKPGGVAQDMDFASASLAPLATALARQLITAHNPTIIAIEKQRYRTMGSAAVQEWTLRVNKLEAMLHAALRVLQEEGVWEQGATHSICPQKTTGYWLGRYGLADGARKGTVTKPLKVKLVRSWLENGHNVVYKKNNPLAADAASLFSEASGQTKTKTGEKLDDLADCLLQGLAIIHWEIGRLKLLEGLE</sequence>
<feature type="domain" description="SAP" evidence="1">
    <location>
        <begin position="5"/>
        <end position="39"/>
    </location>
</feature>